<dbReference type="Proteomes" id="UP000290545">
    <property type="component" value="Unassembled WGS sequence"/>
</dbReference>
<evidence type="ECO:0000313" key="2">
    <source>
        <dbReference type="EMBL" id="RXK83594.1"/>
    </source>
</evidence>
<sequence>MKASIFSILICALSASFCLGQNYSPEISEQVAFLKTQHTSAKDYILGLFKKHDIVVLCERHHGELTQYDLIYDIVSSKAFQKEVGTVFTEVGSIDNRQKVQEFIHTSFKTEEQKRLQQLDTYRGMAHYGIWEMTNFYTFIGKLNTLNTSLGKNEKLELFVSDIRHPNSGELASVESVKSYFKNIVEHRDSLMAQNIIATFDSLKSRDGHKKALVIMNYRHAFSKSFDIHYRNTGDYLKEKYRDAFANVLINTAAPLPQVSKESQNKPKIYQDMSETLIQDGKWDAAFQASGKDDIGFDFKNAPLGKDHFDLFPFTQHQETYEGIFTGFVFYLPLEKHMDSYGVTDLVKGYEEELYTAAALKMRALDSQPVSIESLKEISRIQTEKSYDDLEKMLMMRNRWLESKSH</sequence>
<feature type="chain" id="PRO_5020188283" evidence="1">
    <location>
        <begin position="21"/>
        <end position="406"/>
    </location>
</feature>
<dbReference type="SUPFAM" id="SSF159501">
    <property type="entry name" value="EreA/ChaN-like"/>
    <property type="match status" value="1"/>
</dbReference>
<feature type="signal peptide" evidence="1">
    <location>
        <begin position="1"/>
        <end position="20"/>
    </location>
</feature>
<dbReference type="OrthoDB" id="1038692at2"/>
<organism evidence="2 3">
    <name type="scientific">Filimonas effusa</name>
    <dbReference type="NCBI Taxonomy" id="2508721"/>
    <lineage>
        <taxon>Bacteria</taxon>
        <taxon>Pseudomonadati</taxon>
        <taxon>Bacteroidota</taxon>
        <taxon>Chitinophagia</taxon>
        <taxon>Chitinophagales</taxon>
        <taxon>Chitinophagaceae</taxon>
        <taxon>Filimonas</taxon>
    </lineage>
</organism>
<dbReference type="AlphaFoldDB" id="A0A4V1MA15"/>
<accession>A0A4V1MA15</accession>
<keyword evidence="3" id="KW-1185">Reference proteome</keyword>
<proteinExistence type="predicted"/>
<name>A0A4V1MA15_9BACT</name>
<dbReference type="RefSeq" id="WP_129004646.1">
    <property type="nucleotide sequence ID" value="NZ_SDHZ01000002.1"/>
</dbReference>
<keyword evidence="1" id="KW-0732">Signal</keyword>
<comment type="caution">
    <text evidence="2">The sequence shown here is derived from an EMBL/GenBank/DDBJ whole genome shotgun (WGS) entry which is preliminary data.</text>
</comment>
<gene>
    <name evidence="2" type="ORF">ESB13_16030</name>
</gene>
<dbReference type="EMBL" id="SDHZ01000002">
    <property type="protein sequence ID" value="RXK83594.1"/>
    <property type="molecule type" value="Genomic_DNA"/>
</dbReference>
<evidence type="ECO:0000256" key="1">
    <source>
        <dbReference type="SAM" id="SignalP"/>
    </source>
</evidence>
<reference evidence="2 3" key="1">
    <citation type="submission" date="2019-01" db="EMBL/GenBank/DDBJ databases">
        <title>Filimonas sp. strain TTM-71.</title>
        <authorList>
            <person name="Chen W.-M."/>
        </authorList>
    </citation>
    <scope>NUCLEOTIDE SEQUENCE [LARGE SCALE GENOMIC DNA]</scope>
    <source>
        <strain evidence="2 3">TTM-71</strain>
    </source>
</reference>
<protein>
    <submittedName>
        <fullName evidence="2">Uncharacterized protein</fullName>
    </submittedName>
</protein>
<evidence type="ECO:0000313" key="3">
    <source>
        <dbReference type="Proteomes" id="UP000290545"/>
    </source>
</evidence>